<dbReference type="Proteomes" id="UP001183629">
    <property type="component" value="Unassembled WGS sequence"/>
</dbReference>
<dbReference type="InterPro" id="IPR011050">
    <property type="entry name" value="Pectin_lyase_fold/virulence"/>
</dbReference>
<evidence type="ECO:0000259" key="2">
    <source>
        <dbReference type="Pfam" id="PF13229"/>
    </source>
</evidence>
<keyword evidence="1" id="KW-0732">Signal</keyword>
<dbReference type="RefSeq" id="WP_310428832.1">
    <property type="nucleotide sequence ID" value="NZ_JAVDYC010000001.1"/>
</dbReference>
<gene>
    <name evidence="3" type="ORF">J2S44_008260</name>
</gene>
<protein>
    <recommendedName>
        <fullName evidence="2">Right handed beta helix domain-containing protein</fullName>
    </recommendedName>
</protein>
<comment type="caution">
    <text evidence="3">The sequence shown here is derived from an EMBL/GenBank/DDBJ whole genome shotgun (WGS) entry which is preliminary data.</text>
</comment>
<evidence type="ECO:0000313" key="3">
    <source>
        <dbReference type="EMBL" id="MDR7328010.1"/>
    </source>
</evidence>
<sequence>MSNRRLTVCALLAAVVAAGLAAPGVARAAVAVQTVYMNAAGSDAGSGATPATAVRTLGRVEELVAAGPVDQDVEVRIHAGTYVAGGVTWDTYRPGRTISFMPDDYTVGEGRDGIAALPVFENARSSSGRYLPGFWFYACLPSDGRPLTDGGVAGLRFYYLQAQRYSSGALSLDGSAGPCGGGYQPSSGPGQPSARGLDGNTVFGMVFTDLGNAYTGGGCADEDFPRCGFGGVVLTESSGNRIENSHFVDLRNTEVSYVHGIYVTHKSSSNRFTSNRVTGVSSDPVKVRDASNFNTFENNVFGANSWPRTSTPGVHYLDEVGASECSSYHNRFAYNDLGTYLAGSSANLPVWYLSPEGATWPGPSGCPALPSGETRLITAGNTY</sequence>
<feature type="signal peptide" evidence="1">
    <location>
        <begin position="1"/>
        <end position="28"/>
    </location>
</feature>
<dbReference type="Pfam" id="PF13229">
    <property type="entry name" value="Beta_helix"/>
    <property type="match status" value="1"/>
</dbReference>
<dbReference type="InterPro" id="IPR012334">
    <property type="entry name" value="Pectin_lyas_fold"/>
</dbReference>
<evidence type="ECO:0000313" key="4">
    <source>
        <dbReference type="Proteomes" id="UP001183629"/>
    </source>
</evidence>
<dbReference type="SUPFAM" id="SSF51126">
    <property type="entry name" value="Pectin lyase-like"/>
    <property type="match status" value="1"/>
</dbReference>
<dbReference type="AlphaFoldDB" id="A0AAE3ZZT1"/>
<feature type="chain" id="PRO_5042075039" description="Right handed beta helix domain-containing protein" evidence="1">
    <location>
        <begin position="29"/>
        <end position="383"/>
    </location>
</feature>
<name>A0AAE3ZZT1_9ACTN</name>
<reference evidence="3 4" key="1">
    <citation type="submission" date="2023-07" db="EMBL/GenBank/DDBJ databases">
        <title>Sequencing the genomes of 1000 actinobacteria strains.</title>
        <authorList>
            <person name="Klenk H.-P."/>
        </authorList>
    </citation>
    <scope>NUCLEOTIDE SEQUENCE [LARGE SCALE GENOMIC DNA]</scope>
    <source>
        <strain evidence="3 4">DSM 44711</strain>
    </source>
</reference>
<evidence type="ECO:0000256" key="1">
    <source>
        <dbReference type="SAM" id="SignalP"/>
    </source>
</evidence>
<feature type="domain" description="Right handed beta helix" evidence="2">
    <location>
        <begin position="224"/>
        <end position="348"/>
    </location>
</feature>
<dbReference type="Gene3D" id="2.160.20.10">
    <property type="entry name" value="Single-stranded right-handed beta-helix, Pectin lyase-like"/>
    <property type="match status" value="1"/>
</dbReference>
<proteinExistence type="predicted"/>
<accession>A0AAE3ZZT1</accession>
<organism evidence="3 4">
    <name type="scientific">Catenuloplanes niger</name>
    <dbReference type="NCBI Taxonomy" id="587534"/>
    <lineage>
        <taxon>Bacteria</taxon>
        <taxon>Bacillati</taxon>
        <taxon>Actinomycetota</taxon>
        <taxon>Actinomycetes</taxon>
        <taxon>Micromonosporales</taxon>
        <taxon>Micromonosporaceae</taxon>
        <taxon>Catenuloplanes</taxon>
    </lineage>
</organism>
<keyword evidence="4" id="KW-1185">Reference proteome</keyword>
<dbReference type="InterPro" id="IPR039448">
    <property type="entry name" value="Beta_helix"/>
</dbReference>
<dbReference type="EMBL" id="JAVDYC010000001">
    <property type="protein sequence ID" value="MDR7328010.1"/>
    <property type="molecule type" value="Genomic_DNA"/>
</dbReference>